<dbReference type="STRING" id="101091.A0A1C7MUZ7"/>
<evidence type="ECO:0000313" key="3">
    <source>
        <dbReference type="Proteomes" id="UP000093000"/>
    </source>
</evidence>
<dbReference type="GO" id="GO:0008654">
    <property type="term" value="P:phospholipid biosynthetic process"/>
    <property type="evidence" value="ECO:0007669"/>
    <property type="project" value="TreeGrafter"/>
</dbReference>
<feature type="non-terminal residue" evidence="2">
    <location>
        <position position="1"/>
    </location>
</feature>
<keyword evidence="3" id="KW-1185">Reference proteome</keyword>
<comment type="caution">
    <text evidence="2">The sequence shown here is derived from an EMBL/GenBank/DDBJ whole genome shotgun (WGS) entry which is preliminary data.</text>
</comment>
<dbReference type="GO" id="GO:0006631">
    <property type="term" value="P:fatty acid metabolic process"/>
    <property type="evidence" value="ECO:0007669"/>
    <property type="project" value="TreeGrafter"/>
</dbReference>
<dbReference type="AlphaFoldDB" id="A0A1C7MUZ7"/>
<dbReference type="Proteomes" id="UP000093000">
    <property type="component" value="Unassembled WGS sequence"/>
</dbReference>
<feature type="non-terminal residue" evidence="2">
    <location>
        <position position="403"/>
    </location>
</feature>
<gene>
    <name evidence="2" type="ORF">A0J61_11672</name>
</gene>
<protein>
    <recommendedName>
        <fullName evidence="1">GPAT/DHAPAT C-terminal domain-containing protein</fullName>
    </recommendedName>
</protein>
<dbReference type="EMBL" id="LUGH01002322">
    <property type="protein sequence ID" value="OBZ80279.1"/>
    <property type="molecule type" value="Genomic_DNA"/>
</dbReference>
<dbReference type="InParanoid" id="A0A1C7MUZ7"/>
<dbReference type="PANTHER" id="PTHR12563">
    <property type="entry name" value="GLYCEROL-3-PHOSPHATE ACYLTRANSFERASE"/>
    <property type="match status" value="1"/>
</dbReference>
<dbReference type="InterPro" id="IPR045520">
    <property type="entry name" value="GPAT/DHAPAT_C"/>
</dbReference>
<feature type="domain" description="GPAT/DHAPAT C-terminal" evidence="1">
    <location>
        <begin position="6"/>
        <end position="255"/>
    </location>
</feature>
<sequence>ILYGRATHGVSIGKIKDIAEWLRYEVVQHDFAIEWKEGEDVDTLILTAFKLLDEPKNLIIDGREINDDTNIRVNDHADNIMALSYYANQMSHIFLLDAFFAVVYLSFSEESVLEDEFKDRFCFLVQLLEKEFVLDWDMEEKFNNVIQMYTKKRIIRSQDNRLVLLVNMENDTVRYEQLIFLASLVYPTIDAYWITSCSLSALEAVPMLPRCIVPMLTQWIATHLITGRRTIYREVLSTESSKTAVDVFMSMGFLTEIHAKEKLSPDAQILLHELGIPTSEILIELAGQNSDGGKTPISPKDPEGMMKAVMAQIQMNRANSNMADLCQQIDSYRLGAASQRESFQNAQVFQKCLKQIKGILHANSSFAKRRNIELPENEDGLAQLVYSLLASSAPAGDRAAQAR</sequence>
<dbReference type="GO" id="GO:0004366">
    <property type="term" value="F:glycerol-3-phosphate O-acyltransferase activity"/>
    <property type="evidence" value="ECO:0007669"/>
    <property type="project" value="TreeGrafter"/>
</dbReference>
<reference evidence="2 3" key="1">
    <citation type="submission" date="2016-03" db="EMBL/GenBank/DDBJ databases">
        <title>Choanephora cucurbitarum.</title>
        <authorList>
            <person name="Min B."/>
            <person name="Park H."/>
            <person name="Park J.-H."/>
            <person name="Shin H.-D."/>
            <person name="Choi I.-G."/>
        </authorList>
    </citation>
    <scope>NUCLEOTIDE SEQUENCE [LARGE SCALE GENOMIC DNA]</scope>
    <source>
        <strain evidence="2 3">KUS-F28377</strain>
    </source>
</reference>
<proteinExistence type="predicted"/>
<accession>A0A1C7MUZ7</accession>
<name>A0A1C7MUZ7_9FUNG</name>
<evidence type="ECO:0000259" key="1">
    <source>
        <dbReference type="Pfam" id="PF19277"/>
    </source>
</evidence>
<dbReference type="GO" id="GO:0006072">
    <property type="term" value="P:glycerol-3-phosphate metabolic process"/>
    <property type="evidence" value="ECO:0007669"/>
    <property type="project" value="TreeGrafter"/>
</dbReference>
<organism evidence="2 3">
    <name type="scientific">Choanephora cucurbitarum</name>
    <dbReference type="NCBI Taxonomy" id="101091"/>
    <lineage>
        <taxon>Eukaryota</taxon>
        <taxon>Fungi</taxon>
        <taxon>Fungi incertae sedis</taxon>
        <taxon>Mucoromycota</taxon>
        <taxon>Mucoromycotina</taxon>
        <taxon>Mucoromycetes</taxon>
        <taxon>Mucorales</taxon>
        <taxon>Mucorineae</taxon>
        <taxon>Choanephoraceae</taxon>
        <taxon>Choanephoroideae</taxon>
        <taxon>Choanephora</taxon>
    </lineage>
</organism>
<dbReference type="GO" id="GO:0031966">
    <property type="term" value="C:mitochondrial membrane"/>
    <property type="evidence" value="ECO:0007669"/>
    <property type="project" value="TreeGrafter"/>
</dbReference>
<dbReference type="PANTHER" id="PTHR12563:SF17">
    <property type="entry name" value="DIHYDROXYACETONE PHOSPHATE ACYLTRANSFERASE"/>
    <property type="match status" value="1"/>
</dbReference>
<dbReference type="Pfam" id="PF19277">
    <property type="entry name" value="GPAT_C"/>
    <property type="match status" value="1"/>
</dbReference>
<dbReference type="GO" id="GO:0019432">
    <property type="term" value="P:triglyceride biosynthetic process"/>
    <property type="evidence" value="ECO:0007669"/>
    <property type="project" value="TreeGrafter"/>
</dbReference>
<evidence type="ECO:0000313" key="2">
    <source>
        <dbReference type="EMBL" id="OBZ80279.1"/>
    </source>
</evidence>
<dbReference type="OrthoDB" id="429813at2759"/>
<dbReference type="InterPro" id="IPR022284">
    <property type="entry name" value="GPAT/DHAPAT"/>
</dbReference>